<reference evidence="1" key="1">
    <citation type="submission" date="2022-07" db="EMBL/GenBank/DDBJ databases">
        <title>Phylogenomic reconstructions and comparative analyses of Kickxellomycotina fungi.</title>
        <authorList>
            <person name="Reynolds N.K."/>
            <person name="Stajich J.E."/>
            <person name="Barry K."/>
            <person name="Grigoriev I.V."/>
            <person name="Crous P."/>
            <person name="Smith M.E."/>
        </authorList>
    </citation>
    <scope>NUCLEOTIDE SEQUENCE</scope>
    <source>
        <strain evidence="1">Benny 63K</strain>
    </source>
</reference>
<keyword evidence="2" id="KW-1185">Reference proteome</keyword>
<gene>
    <name evidence="1" type="ORF">LPJ66_011502</name>
</gene>
<comment type="caution">
    <text evidence="1">The sequence shown here is derived from an EMBL/GenBank/DDBJ whole genome shotgun (WGS) entry which is preliminary data.</text>
</comment>
<proteinExistence type="predicted"/>
<dbReference type="Proteomes" id="UP001150581">
    <property type="component" value="Unassembled WGS sequence"/>
</dbReference>
<evidence type="ECO:0000313" key="1">
    <source>
        <dbReference type="EMBL" id="KAJ1880399.1"/>
    </source>
</evidence>
<accession>A0ACC1HZZ4</accession>
<evidence type="ECO:0000313" key="2">
    <source>
        <dbReference type="Proteomes" id="UP001150581"/>
    </source>
</evidence>
<protein>
    <submittedName>
        <fullName evidence="1">Uncharacterized protein</fullName>
    </submittedName>
</protein>
<feature type="non-terminal residue" evidence="1">
    <location>
        <position position="1"/>
    </location>
</feature>
<name>A0ACC1HZZ4_9FUNG</name>
<dbReference type="EMBL" id="JANBPG010003546">
    <property type="protein sequence ID" value="KAJ1880399.1"/>
    <property type="molecule type" value="Genomic_DNA"/>
</dbReference>
<sequence length="579" mass="61429">LAQPPVQHQYHGLPAEGEFGSIGAFINPHAIPAEAHSAKLKHLMESFSSLAAILRHRARSSSQSIAYSCVDTKGKEIGSWTWSGLHTRALQIVALLRHKGVCAPGSRVALVYRKYEMLDFVGSLFGCFYAGMCAVPVVAGDSYAELAHVLNSTGAALVLTTELNTRALNKDLAQNNVGPGWPSAVAWVRTDQLGGHVLSAVGAGNVSAQHVARPATAADHGDESIDRLTSGDVAYIEFSKSPNGELKGVQVTHGEIMQQSAVWMMSTGMLDIGRKYKHRVELQQDSGETTDYALALDDESQSRSQSRSQSQSQSQSPSHGRSPQLPMLSVSHTDPLDLLDQPMPSPTQSSKHRWGSGGGGGFLDRLRSAGSLPRIRRGSRARDSASIVSSEGAGRDADAISMRTRAASNLSTLGREIISAPRPLQALPPAAQAEATPPQDAASVAVFEDVVVTYVEPRQHLGLVYGVLGGCYGGHQTVYASSAVCDTAGAYINVLTRYCATVAAGDYTGLQAVLSAATDEPASIGAFSKKTAPNLGRLRLLLVDTLFIDGAFHAAFNRSVLHPFGCPYRAIEDTEGHAV</sequence>
<organism evidence="1 2">
    <name type="scientific">Kickxella alabastrina</name>
    <dbReference type="NCBI Taxonomy" id="61397"/>
    <lineage>
        <taxon>Eukaryota</taxon>
        <taxon>Fungi</taxon>
        <taxon>Fungi incertae sedis</taxon>
        <taxon>Zoopagomycota</taxon>
        <taxon>Kickxellomycotina</taxon>
        <taxon>Kickxellomycetes</taxon>
        <taxon>Kickxellales</taxon>
        <taxon>Kickxellaceae</taxon>
        <taxon>Kickxella</taxon>
    </lineage>
</organism>
<feature type="non-terminal residue" evidence="1">
    <location>
        <position position="579"/>
    </location>
</feature>